<feature type="compositionally biased region" description="Basic residues" evidence="1">
    <location>
        <begin position="81"/>
        <end position="100"/>
    </location>
</feature>
<evidence type="ECO:0000256" key="1">
    <source>
        <dbReference type="SAM" id="MobiDB-lite"/>
    </source>
</evidence>
<feature type="region of interest" description="Disordered" evidence="1">
    <location>
        <begin position="61"/>
        <end position="244"/>
    </location>
</feature>
<dbReference type="AlphaFoldDB" id="A0A8H7ADP7"/>
<sequence length="244" mass="25786">MLLSQLSETLRVVQSQTSKATILLPRTTHMLCTIPSTTNFTHQTTFPLQLELQNTTHAFHSQLSTPLASSAQPRSLEQHGSRRRPRHHRQGSHLLRRPRQQAHPEAHTGTTKDITAHDTVPTSADGIEGTRPRATDGPKNPDPSSSSGLDGTGTEYNSHMKGTAAPGSHSELFGLKPEDGQVHPPPGSGPGVGVIGTSGHEGSINTSSSAQTGLEGGESGKPSLMDKLNPMKDSDGDGKKGIGN</sequence>
<gene>
    <name evidence="2" type="ORF">GJ744_011017</name>
</gene>
<name>A0A8H7ADP7_9EURO</name>
<keyword evidence="3" id="KW-1185">Reference proteome</keyword>
<accession>A0A8H7ADP7</accession>
<reference evidence="2" key="1">
    <citation type="submission" date="2020-02" db="EMBL/GenBank/DDBJ databases">
        <authorList>
            <person name="Palmer J.M."/>
        </authorList>
    </citation>
    <scope>NUCLEOTIDE SEQUENCE</scope>
    <source>
        <strain evidence="2">EPUS1.4</strain>
        <tissue evidence="2">Thallus</tissue>
    </source>
</reference>
<feature type="compositionally biased region" description="Polar residues" evidence="1">
    <location>
        <begin position="142"/>
        <end position="157"/>
    </location>
</feature>
<proteinExistence type="predicted"/>
<protein>
    <submittedName>
        <fullName evidence="2">Uncharacterized protein</fullName>
    </submittedName>
</protein>
<feature type="compositionally biased region" description="Polar residues" evidence="1">
    <location>
        <begin position="61"/>
        <end position="75"/>
    </location>
</feature>
<evidence type="ECO:0000313" key="2">
    <source>
        <dbReference type="EMBL" id="KAF7506993.1"/>
    </source>
</evidence>
<comment type="caution">
    <text evidence="2">The sequence shown here is derived from an EMBL/GenBank/DDBJ whole genome shotgun (WGS) entry which is preliminary data.</text>
</comment>
<dbReference type="Proteomes" id="UP000606974">
    <property type="component" value="Unassembled WGS sequence"/>
</dbReference>
<dbReference type="EMBL" id="JAACFV010000076">
    <property type="protein sequence ID" value="KAF7506993.1"/>
    <property type="molecule type" value="Genomic_DNA"/>
</dbReference>
<evidence type="ECO:0000313" key="3">
    <source>
        <dbReference type="Proteomes" id="UP000606974"/>
    </source>
</evidence>
<feature type="compositionally biased region" description="Basic and acidic residues" evidence="1">
    <location>
        <begin position="229"/>
        <end position="244"/>
    </location>
</feature>
<feature type="compositionally biased region" description="Polar residues" evidence="1">
    <location>
        <begin position="203"/>
        <end position="212"/>
    </location>
</feature>
<organism evidence="2 3">
    <name type="scientific">Endocarpon pusillum</name>
    <dbReference type="NCBI Taxonomy" id="364733"/>
    <lineage>
        <taxon>Eukaryota</taxon>
        <taxon>Fungi</taxon>
        <taxon>Dikarya</taxon>
        <taxon>Ascomycota</taxon>
        <taxon>Pezizomycotina</taxon>
        <taxon>Eurotiomycetes</taxon>
        <taxon>Chaetothyriomycetidae</taxon>
        <taxon>Verrucariales</taxon>
        <taxon>Verrucariaceae</taxon>
        <taxon>Endocarpon</taxon>
    </lineage>
</organism>